<reference evidence="3 4" key="1">
    <citation type="submission" date="2024-07" db="EMBL/GenBank/DDBJ databases">
        <title>Draft sequence of the Neodothiora populina.</title>
        <authorList>
            <person name="Drown D.D."/>
            <person name="Schuette U.S."/>
            <person name="Buechlein A.B."/>
            <person name="Rusch D.R."/>
            <person name="Winton L.W."/>
            <person name="Adams G.A."/>
        </authorList>
    </citation>
    <scope>NUCLEOTIDE SEQUENCE [LARGE SCALE GENOMIC DNA]</scope>
    <source>
        <strain evidence="3 4">CPC 39397</strain>
    </source>
</reference>
<dbReference type="InterPro" id="IPR001680">
    <property type="entry name" value="WD40_rpt"/>
</dbReference>
<dbReference type="PANTHER" id="PTHR44675:SF1">
    <property type="entry name" value="P21-ACTIVATED PROTEIN KINASE-INTERACTING PROTEIN 1"/>
    <property type="match status" value="1"/>
</dbReference>
<evidence type="ECO:0000313" key="3">
    <source>
        <dbReference type="EMBL" id="KAL1304670.1"/>
    </source>
</evidence>
<name>A0ABR3PF12_9PEZI</name>
<keyword evidence="4" id="KW-1185">Reference proteome</keyword>
<dbReference type="PANTHER" id="PTHR44675">
    <property type="entry name" value="PAK1 INTERACTING PROTEIN 1"/>
    <property type="match status" value="1"/>
</dbReference>
<dbReference type="PROSITE" id="PS50082">
    <property type="entry name" value="WD_REPEATS_2"/>
    <property type="match status" value="2"/>
</dbReference>
<dbReference type="Gene3D" id="2.130.10.10">
    <property type="entry name" value="YVTN repeat-like/Quinoprotein amine dehydrogenase"/>
    <property type="match status" value="2"/>
</dbReference>
<feature type="region of interest" description="Disordered" evidence="2">
    <location>
        <begin position="508"/>
        <end position="535"/>
    </location>
</feature>
<dbReference type="InterPro" id="IPR015943">
    <property type="entry name" value="WD40/YVTN_repeat-like_dom_sf"/>
</dbReference>
<protein>
    <recommendedName>
        <fullName evidence="5">WD40 repeat-like protein</fullName>
    </recommendedName>
</protein>
<evidence type="ECO:0000256" key="2">
    <source>
        <dbReference type="SAM" id="MobiDB-lite"/>
    </source>
</evidence>
<proteinExistence type="predicted"/>
<sequence>MVKRKREDLQAARAKTEKNARFASDAATKKSKKSSETSESIASPKTGSVVKKSSSAAVKNGETTALDARSEQLSIQIVTGSYERVLHGFVATFPTNRITQKTTAKSDKDAAATADTKLAVTDTFLFAAHSSALRCLALSPPTEAHKRILATGSTDERINLYNLSTSPPVTSNEPQLPSLANTSIAENSRNRELGSLLHHARSVNKLQFPTKGKLFSAADDNTVAISRTRDWTVLSTIKCPIPKPVGRPSGDTAGPGEVPAGVNDFAIHPSMKVMVSVGKGEKSMRLWNLVTGKKAGVLNFDRELLQAVGEGRYGSGEGRKVLWSEDGEEYIVGFERGAVIYGMDSVPKATIRPSPLTKIHQMHFLPASHVPEGHSLLAVSTEDGRIMLYDVKKLTAPSSPKQKFASCEAIAQIGGVASGFIGRIKDFVVLPAAADDAGVTAPLLIVTGSSDGAVRVWKFSASELSAPAEVEGDEEIAKAAGEHAQVGTLIGAHETGHRITCLAAFVMDGPTEQQDSEEDEDEDGAVDEVSASDSE</sequence>
<evidence type="ECO:0000256" key="1">
    <source>
        <dbReference type="PROSITE-ProRule" id="PRU00221"/>
    </source>
</evidence>
<dbReference type="GeneID" id="95977330"/>
<dbReference type="InterPro" id="IPR051959">
    <property type="entry name" value="PAK1-Kinase_Regulator"/>
</dbReference>
<dbReference type="RefSeq" id="XP_069200945.1">
    <property type="nucleotide sequence ID" value="XM_069343132.1"/>
</dbReference>
<feature type="repeat" description="WD" evidence="1">
    <location>
        <begin position="444"/>
        <end position="467"/>
    </location>
</feature>
<dbReference type="SMART" id="SM00320">
    <property type="entry name" value="WD40"/>
    <property type="match status" value="5"/>
</dbReference>
<feature type="region of interest" description="Disordered" evidence="2">
    <location>
        <begin position="1"/>
        <end position="61"/>
    </location>
</feature>
<accession>A0ABR3PF12</accession>
<feature type="compositionally biased region" description="Basic and acidic residues" evidence="2">
    <location>
        <begin position="1"/>
        <end position="20"/>
    </location>
</feature>
<evidence type="ECO:0000313" key="4">
    <source>
        <dbReference type="Proteomes" id="UP001562354"/>
    </source>
</evidence>
<feature type="repeat" description="WD" evidence="1">
    <location>
        <begin position="126"/>
        <end position="171"/>
    </location>
</feature>
<evidence type="ECO:0008006" key="5">
    <source>
        <dbReference type="Google" id="ProtNLM"/>
    </source>
</evidence>
<dbReference type="EMBL" id="JBFMKM010000008">
    <property type="protein sequence ID" value="KAL1304670.1"/>
    <property type="molecule type" value="Genomic_DNA"/>
</dbReference>
<feature type="compositionally biased region" description="Acidic residues" evidence="2">
    <location>
        <begin position="514"/>
        <end position="526"/>
    </location>
</feature>
<feature type="compositionally biased region" description="Low complexity" evidence="2">
    <location>
        <begin position="37"/>
        <end position="59"/>
    </location>
</feature>
<dbReference type="SUPFAM" id="SSF101908">
    <property type="entry name" value="Putative isomerase YbhE"/>
    <property type="match status" value="1"/>
</dbReference>
<dbReference type="Proteomes" id="UP001562354">
    <property type="component" value="Unassembled WGS sequence"/>
</dbReference>
<keyword evidence="1" id="KW-0853">WD repeat</keyword>
<comment type="caution">
    <text evidence="3">The sequence shown here is derived from an EMBL/GenBank/DDBJ whole genome shotgun (WGS) entry which is preliminary data.</text>
</comment>
<gene>
    <name evidence="3" type="ORF">AAFC00_003629</name>
</gene>
<organism evidence="3 4">
    <name type="scientific">Neodothiora populina</name>
    <dbReference type="NCBI Taxonomy" id="2781224"/>
    <lineage>
        <taxon>Eukaryota</taxon>
        <taxon>Fungi</taxon>
        <taxon>Dikarya</taxon>
        <taxon>Ascomycota</taxon>
        <taxon>Pezizomycotina</taxon>
        <taxon>Dothideomycetes</taxon>
        <taxon>Dothideomycetidae</taxon>
        <taxon>Dothideales</taxon>
        <taxon>Dothioraceae</taxon>
        <taxon>Neodothiora</taxon>
    </lineage>
</organism>